<proteinExistence type="predicted"/>
<name>A0AAV1TIB5_9STRA</name>
<feature type="signal peptide" evidence="1">
    <location>
        <begin position="1"/>
        <end position="17"/>
    </location>
</feature>
<organism evidence="2 3">
    <name type="scientific">Peronospora matthiolae</name>
    <dbReference type="NCBI Taxonomy" id="2874970"/>
    <lineage>
        <taxon>Eukaryota</taxon>
        <taxon>Sar</taxon>
        <taxon>Stramenopiles</taxon>
        <taxon>Oomycota</taxon>
        <taxon>Peronosporomycetes</taxon>
        <taxon>Peronosporales</taxon>
        <taxon>Peronosporaceae</taxon>
        <taxon>Peronospora</taxon>
    </lineage>
</organism>
<dbReference type="Proteomes" id="UP001162060">
    <property type="component" value="Unassembled WGS sequence"/>
</dbReference>
<dbReference type="AlphaFoldDB" id="A0AAV1TIB5"/>
<reference evidence="2" key="1">
    <citation type="submission" date="2024-01" db="EMBL/GenBank/DDBJ databases">
        <authorList>
            <person name="Webb A."/>
        </authorList>
    </citation>
    <scope>NUCLEOTIDE SEQUENCE</scope>
    <source>
        <strain evidence="2">Pm1</strain>
    </source>
</reference>
<feature type="chain" id="PRO_5043494617" evidence="1">
    <location>
        <begin position="18"/>
        <end position="89"/>
    </location>
</feature>
<protein>
    <submittedName>
        <fullName evidence="2">Uncharacterized protein</fullName>
    </submittedName>
</protein>
<comment type="caution">
    <text evidence="2">The sequence shown here is derived from an EMBL/GenBank/DDBJ whole genome shotgun (WGS) entry which is preliminary data.</text>
</comment>
<dbReference type="EMBL" id="CAKLBY020000058">
    <property type="protein sequence ID" value="CAK7921616.1"/>
    <property type="molecule type" value="Genomic_DNA"/>
</dbReference>
<evidence type="ECO:0000256" key="1">
    <source>
        <dbReference type="SAM" id="SignalP"/>
    </source>
</evidence>
<sequence>MRPHFTIVLLATSLVAAMDKAEQLDQPSAPGWKQSEKSVRGHLRGALAVDEEERQVMNSKLNAIAHEFADLTRSGQFGVASPHPRLFPL</sequence>
<evidence type="ECO:0000313" key="3">
    <source>
        <dbReference type="Proteomes" id="UP001162060"/>
    </source>
</evidence>
<evidence type="ECO:0000313" key="2">
    <source>
        <dbReference type="EMBL" id="CAK7921616.1"/>
    </source>
</evidence>
<accession>A0AAV1TIB5</accession>
<gene>
    <name evidence="2" type="ORF">PM001_LOCUS7231</name>
</gene>
<keyword evidence="1" id="KW-0732">Signal</keyword>